<dbReference type="GeneID" id="105166331"/>
<feature type="compositionally biased region" description="Low complexity" evidence="1">
    <location>
        <begin position="52"/>
        <end position="62"/>
    </location>
</feature>
<dbReference type="InterPro" id="IPR003604">
    <property type="entry name" value="Matrin/U1-like-C_Znf_C2H2"/>
</dbReference>
<feature type="compositionally biased region" description="Polar residues" evidence="1">
    <location>
        <begin position="468"/>
        <end position="477"/>
    </location>
</feature>
<protein>
    <submittedName>
        <fullName evidence="4">Uncharacterized protein LOC105166331 isoform X1</fullName>
    </submittedName>
</protein>
<dbReference type="Pfam" id="PF12874">
    <property type="entry name" value="zf-met"/>
    <property type="match status" value="2"/>
</dbReference>
<name>A0A6I9TG90_SESIN</name>
<dbReference type="PANTHER" id="PTHR47487:SF8">
    <property type="entry name" value="OS08G0270900 PROTEIN"/>
    <property type="match status" value="1"/>
</dbReference>
<accession>A0A6I9TG90</accession>
<gene>
    <name evidence="4" type="primary">LOC105166331</name>
</gene>
<feature type="compositionally biased region" description="Basic and acidic residues" evidence="1">
    <location>
        <begin position="418"/>
        <end position="465"/>
    </location>
</feature>
<feature type="compositionally biased region" description="Basic and acidic residues" evidence="1">
    <location>
        <begin position="41"/>
        <end position="50"/>
    </location>
</feature>
<dbReference type="InterPro" id="IPR036236">
    <property type="entry name" value="Znf_C2H2_sf"/>
</dbReference>
<reference evidence="4" key="1">
    <citation type="submission" date="2025-08" db="UniProtKB">
        <authorList>
            <consortium name="RefSeq"/>
        </authorList>
    </citation>
    <scope>IDENTIFICATION</scope>
</reference>
<dbReference type="PANTHER" id="PTHR47487">
    <property type="entry name" value="OS06G0651300 PROTEIN-RELATED"/>
    <property type="match status" value="1"/>
</dbReference>
<feature type="region of interest" description="Disordered" evidence="1">
    <location>
        <begin position="33"/>
        <end position="62"/>
    </location>
</feature>
<evidence type="ECO:0000313" key="4">
    <source>
        <dbReference type="RefSeq" id="XP_011083945.1"/>
    </source>
</evidence>
<dbReference type="InterPro" id="IPR013087">
    <property type="entry name" value="Znf_C2H2_type"/>
</dbReference>
<dbReference type="RefSeq" id="XP_011083945.1">
    <property type="nucleotide sequence ID" value="XM_011085643.2"/>
</dbReference>
<feature type="region of interest" description="Disordered" evidence="1">
    <location>
        <begin position="195"/>
        <end position="214"/>
    </location>
</feature>
<feature type="domain" description="U1-type" evidence="2">
    <location>
        <begin position="328"/>
        <end position="362"/>
    </location>
</feature>
<evidence type="ECO:0000256" key="1">
    <source>
        <dbReference type="SAM" id="MobiDB-lite"/>
    </source>
</evidence>
<proteinExistence type="predicted"/>
<dbReference type="SMART" id="SM00451">
    <property type="entry name" value="ZnF_U1"/>
    <property type="match status" value="2"/>
</dbReference>
<dbReference type="FunCoup" id="A0A6I9TG90">
    <property type="interactions" value="4"/>
</dbReference>
<dbReference type="AlphaFoldDB" id="A0A6I9TG90"/>
<dbReference type="KEGG" id="sind:105166331"/>
<dbReference type="Gene3D" id="3.30.160.60">
    <property type="entry name" value="Classic Zinc Finger"/>
    <property type="match status" value="2"/>
</dbReference>
<dbReference type="Proteomes" id="UP000504604">
    <property type="component" value="Linkage group LG7"/>
</dbReference>
<sequence length="477" mass="54054">MEWRDRGIHQQASSSSHVLQSSNYRFFAEQAPRPAYMGPGSERDKPEHAQYHHQQQQQQQQHLYVRPHPCSNDLHKAIQREIEKECIRAEITMSEIMRRRSLEDEVRRELMMDWGLALLRGSNGFPFGSSTVTTDSPQTLRLPIMETRNEGKSLEEIIVLSLGKERSNGRCESGGFEALPYQRGPSNLRISEVKPANPDQNISGSKRKAATPPSGAVAIEFSSDGVLRKKAKEEWSCALCRVSATSELALNKHLGGKKHKSKEAALRAHNAAKNYSIGLLPKKETREASSTRDDLLLLQKNLNSNNLKKNQRVIVKKVKRKTNQKKKKYKFWCEMCLVGVSSRKAMNDHSNGKKHIRRLQENERNGEVGPSHQKAVILLNHEQVAEVEKNMASRNVDETIDEAGSEDHKRRGKIMQEDHEHVDYETEAEDGRAMDITKPDDDHEPVDHETKAEDGGAVDITKDDEQTVLETQPRGTT</sequence>
<dbReference type="InParanoid" id="A0A6I9TG90"/>
<dbReference type="SUPFAM" id="SSF57667">
    <property type="entry name" value="beta-beta-alpha zinc fingers"/>
    <property type="match status" value="2"/>
</dbReference>
<feature type="domain" description="U1-type" evidence="2">
    <location>
        <begin position="232"/>
        <end position="266"/>
    </location>
</feature>
<organism evidence="3 4">
    <name type="scientific">Sesamum indicum</name>
    <name type="common">Oriental sesame</name>
    <name type="synonym">Sesamum orientale</name>
    <dbReference type="NCBI Taxonomy" id="4182"/>
    <lineage>
        <taxon>Eukaryota</taxon>
        <taxon>Viridiplantae</taxon>
        <taxon>Streptophyta</taxon>
        <taxon>Embryophyta</taxon>
        <taxon>Tracheophyta</taxon>
        <taxon>Spermatophyta</taxon>
        <taxon>Magnoliopsida</taxon>
        <taxon>eudicotyledons</taxon>
        <taxon>Gunneridae</taxon>
        <taxon>Pentapetalae</taxon>
        <taxon>asterids</taxon>
        <taxon>lamiids</taxon>
        <taxon>Lamiales</taxon>
        <taxon>Pedaliaceae</taxon>
        <taxon>Sesamum</taxon>
    </lineage>
</organism>
<feature type="region of interest" description="Disordered" evidence="1">
    <location>
        <begin position="418"/>
        <end position="477"/>
    </location>
</feature>
<dbReference type="OrthoDB" id="10009287at2759"/>
<keyword evidence="3" id="KW-1185">Reference proteome</keyword>
<evidence type="ECO:0000259" key="2">
    <source>
        <dbReference type="SMART" id="SM00451"/>
    </source>
</evidence>
<dbReference type="GO" id="GO:0008270">
    <property type="term" value="F:zinc ion binding"/>
    <property type="evidence" value="ECO:0007669"/>
    <property type="project" value="InterPro"/>
</dbReference>
<evidence type="ECO:0000313" key="3">
    <source>
        <dbReference type="Proteomes" id="UP000504604"/>
    </source>
</evidence>
<dbReference type="GO" id="GO:0003676">
    <property type="term" value="F:nucleic acid binding"/>
    <property type="evidence" value="ECO:0007669"/>
    <property type="project" value="InterPro"/>
</dbReference>